<protein>
    <submittedName>
        <fullName evidence="1">TetR family transcriptional regulator</fullName>
    </submittedName>
</protein>
<dbReference type="EMBL" id="CP034672">
    <property type="protein sequence ID" value="AZS26059.1"/>
    <property type="molecule type" value="Genomic_DNA"/>
</dbReference>
<dbReference type="RefSeq" id="WP_019281955.1">
    <property type="nucleotide sequence ID" value="NZ_CP023054.1"/>
</dbReference>
<dbReference type="AlphaFoldDB" id="A0A289GBP3"/>
<evidence type="ECO:0000313" key="2">
    <source>
        <dbReference type="Proteomes" id="UP000256923"/>
    </source>
</evidence>
<name>A0A289GBP3_VIBAN</name>
<gene>
    <name evidence="1" type="ORF">DYL72_14160</name>
</gene>
<accession>A0A289GBP3</accession>
<organism evidence="1 2">
    <name type="scientific">Vibrio anguillarum</name>
    <name type="common">Listonella anguillarum</name>
    <dbReference type="NCBI Taxonomy" id="55601"/>
    <lineage>
        <taxon>Bacteria</taxon>
        <taxon>Pseudomonadati</taxon>
        <taxon>Pseudomonadota</taxon>
        <taxon>Gammaproteobacteria</taxon>
        <taxon>Vibrionales</taxon>
        <taxon>Vibrionaceae</taxon>
        <taxon>Vibrio</taxon>
    </lineage>
</organism>
<evidence type="ECO:0000313" key="1">
    <source>
        <dbReference type="EMBL" id="AZS26059.1"/>
    </source>
</evidence>
<dbReference type="Proteomes" id="UP000256923">
    <property type="component" value="Chromosome 1"/>
</dbReference>
<sequence length="135" mass="15183">MSNQKEKSTHKAVRLAIIRIEKGRPNVVSDKRKMSVAAVAEEAGVSRALIHRDCPDLLERIKGGVNKGIRQQRDAKQTELNEYKERNRELRSEVAELKAMLSKVQSQNATLIRKNMVLSGVSAKNSNVTQLLYSK</sequence>
<proteinExistence type="predicted"/>
<reference evidence="1 2" key="1">
    <citation type="submission" date="2018-12" db="EMBL/GenBank/DDBJ databases">
        <title>Characterization and Draft Genome of Vibrio anguillarum J360 Marine Pathogen Isolated from an Outbreak in Lumpfish (Cyclopterus lumpus).</title>
        <authorList>
            <person name="Vasquez J.I."/>
            <person name="Cao T."/>
            <person name="Chakraborty S."/>
            <person name="Gnanagobal H."/>
            <person name="Wescot J."/>
            <person name="Boyce D."/>
            <person name="Santander J."/>
        </authorList>
    </citation>
    <scope>NUCLEOTIDE SEQUENCE [LARGE SCALE GENOMIC DNA]</scope>
    <source>
        <strain evidence="1 2">J360</strain>
    </source>
</reference>